<evidence type="ECO:0000259" key="7">
    <source>
        <dbReference type="PROSITE" id="PS50118"/>
    </source>
</evidence>
<dbReference type="GO" id="GO:0001228">
    <property type="term" value="F:DNA-binding transcription activator activity, RNA polymerase II-specific"/>
    <property type="evidence" value="ECO:0007669"/>
    <property type="project" value="TreeGrafter"/>
</dbReference>
<evidence type="ECO:0000256" key="3">
    <source>
        <dbReference type="ARBA" id="ARBA00023163"/>
    </source>
</evidence>
<dbReference type="Gene3D" id="1.10.30.10">
    <property type="entry name" value="High mobility group box domain"/>
    <property type="match status" value="1"/>
</dbReference>
<dbReference type="Pfam" id="PF12067">
    <property type="entry name" value="Sox17_18_mid"/>
    <property type="match status" value="1"/>
</dbReference>
<dbReference type="InterPro" id="IPR021934">
    <property type="entry name" value="Sox_C"/>
</dbReference>
<dbReference type="Pfam" id="PF00505">
    <property type="entry name" value="HMG_box"/>
    <property type="match status" value="1"/>
</dbReference>
<dbReference type="GO" id="GO:0001946">
    <property type="term" value="P:lymphangiogenesis"/>
    <property type="evidence" value="ECO:0007669"/>
    <property type="project" value="TreeGrafter"/>
</dbReference>
<evidence type="ECO:0000256" key="1">
    <source>
        <dbReference type="ARBA" id="ARBA00023015"/>
    </source>
</evidence>
<feature type="compositionally biased region" description="Low complexity" evidence="6">
    <location>
        <begin position="1"/>
        <end position="15"/>
    </location>
</feature>
<dbReference type="PROSITE" id="PS51516">
    <property type="entry name" value="SOX_C"/>
    <property type="match status" value="1"/>
</dbReference>
<dbReference type="InterPro" id="IPR033392">
    <property type="entry name" value="Sox7/17/18_central"/>
</dbReference>
<evidence type="ECO:0000256" key="5">
    <source>
        <dbReference type="PROSITE-ProRule" id="PRU00267"/>
    </source>
</evidence>
<dbReference type="PANTHER" id="PTHR10270">
    <property type="entry name" value="SOX TRANSCRIPTION FACTOR"/>
    <property type="match status" value="1"/>
</dbReference>
<dbReference type="PROSITE" id="PS50118">
    <property type="entry name" value="HMG_BOX_2"/>
    <property type="match status" value="1"/>
</dbReference>
<dbReference type="InterPro" id="IPR036910">
    <property type="entry name" value="HMG_box_dom_sf"/>
</dbReference>
<dbReference type="GO" id="GO:0005634">
    <property type="term" value="C:nucleus"/>
    <property type="evidence" value="ECO:0007669"/>
    <property type="project" value="UniProtKB-UniRule"/>
</dbReference>
<keyword evidence="2 5" id="KW-0238">DNA-binding</keyword>
<dbReference type="GO" id="GO:0000978">
    <property type="term" value="F:RNA polymerase II cis-regulatory region sequence-specific DNA binding"/>
    <property type="evidence" value="ECO:0007669"/>
    <property type="project" value="TreeGrafter"/>
</dbReference>
<sequence>MNISESSCCQEASSQPIQVAERGTWGASSSTPRPDRGHAEARTGSPDSTRAGALTLGSGEGKSGGESRIRRPMNAFMVWAKDERKRLAIQNPDLHNAVLSKMLGQSWKALSTLDKRPFVEEAERLRLQHLQDHPNYKYRPRRKKQPKKMKRVEPGLLLQGLAGGPGPGDAYSPHRHAHHLLLPLGHFRDLHPSGAPELESFGLPTPEMSPLDMLEEGGGDSVFFPPHMQEDVGLGSWINYHQHPNHQAGHHPHHNSHNLQHSHPHLNQKSPMACLPLQEKCLVIESTNPNSLYPNMSLPESSKAPHNPTPAGYYGQIYGSSQSQPAFTSHLGQLSPPPETSAVAQVAPPSLDTVDQLGPSAEFWGEVDRIEFDQYLSASRTRLSRNAPCEESSALISALSDASSAVYYSACITG</sequence>
<feature type="compositionally biased region" description="Basic residues" evidence="6">
    <location>
        <begin position="248"/>
        <end position="266"/>
    </location>
</feature>
<dbReference type="InterPro" id="IPR050140">
    <property type="entry name" value="SRY-related_HMG-box_TF-like"/>
</dbReference>
<dbReference type="SMART" id="SM00398">
    <property type="entry name" value="HMG"/>
    <property type="match status" value="1"/>
</dbReference>
<protein>
    <submittedName>
        <fullName evidence="9">SRY-box transcription factor 18</fullName>
    </submittedName>
</protein>
<organism evidence="9 10">
    <name type="scientific">Cyprinus carpio</name>
    <name type="common">Common carp</name>
    <dbReference type="NCBI Taxonomy" id="7962"/>
    <lineage>
        <taxon>Eukaryota</taxon>
        <taxon>Metazoa</taxon>
        <taxon>Chordata</taxon>
        <taxon>Craniata</taxon>
        <taxon>Vertebrata</taxon>
        <taxon>Euteleostomi</taxon>
        <taxon>Actinopterygii</taxon>
        <taxon>Neopterygii</taxon>
        <taxon>Teleostei</taxon>
        <taxon>Ostariophysi</taxon>
        <taxon>Cypriniformes</taxon>
        <taxon>Cyprinidae</taxon>
        <taxon>Cyprininae</taxon>
        <taxon>Cyprinus</taxon>
    </lineage>
</organism>
<evidence type="ECO:0000259" key="8">
    <source>
        <dbReference type="PROSITE" id="PS51516"/>
    </source>
</evidence>
<dbReference type="Proteomes" id="UP000694701">
    <property type="component" value="Unplaced"/>
</dbReference>
<dbReference type="SUPFAM" id="SSF47095">
    <property type="entry name" value="HMG-box"/>
    <property type="match status" value="1"/>
</dbReference>
<dbReference type="InterPro" id="IPR009071">
    <property type="entry name" value="HMG_box_dom"/>
</dbReference>
<name>A0A8C2FZ96_CYPCA</name>
<keyword evidence="4 5" id="KW-0539">Nucleus</keyword>
<dbReference type="FunFam" id="1.10.30.10:FF:000008">
    <property type="entry name" value="transcription factor SOX-7"/>
    <property type="match status" value="1"/>
</dbReference>
<dbReference type="Ensembl" id="ENSCCRT00020066706.1">
    <property type="protein sequence ID" value="ENSCCRP00020060562.1"/>
    <property type="gene ID" value="ENSCCRG00020028660.1"/>
</dbReference>
<dbReference type="GO" id="GO:0001525">
    <property type="term" value="P:angiogenesis"/>
    <property type="evidence" value="ECO:0007669"/>
    <property type="project" value="TreeGrafter"/>
</dbReference>
<dbReference type="AlphaFoldDB" id="A0A8C2FZ96"/>
<dbReference type="PANTHER" id="PTHR10270:SF204">
    <property type="entry name" value="TRANSCRIPTION FACTOR SOX-18"/>
    <property type="match status" value="1"/>
</dbReference>
<evidence type="ECO:0000256" key="6">
    <source>
        <dbReference type="SAM" id="MobiDB-lite"/>
    </source>
</evidence>
<evidence type="ECO:0000313" key="9">
    <source>
        <dbReference type="Ensembl" id="ENSCCRP00020060562.1"/>
    </source>
</evidence>
<reference evidence="9" key="1">
    <citation type="submission" date="2025-08" db="UniProtKB">
        <authorList>
            <consortium name="Ensembl"/>
        </authorList>
    </citation>
    <scope>IDENTIFICATION</scope>
</reference>
<keyword evidence="1" id="KW-0805">Transcription regulation</keyword>
<accession>A0A8C2FZ96</accession>
<evidence type="ECO:0000256" key="2">
    <source>
        <dbReference type="ARBA" id="ARBA00023125"/>
    </source>
</evidence>
<keyword evidence="3" id="KW-0804">Transcription</keyword>
<proteinExistence type="predicted"/>
<feature type="DNA-binding region" description="HMG box" evidence="5">
    <location>
        <begin position="69"/>
        <end position="137"/>
    </location>
</feature>
<feature type="domain" description="Sox C-terminal" evidence="8">
    <location>
        <begin position="297"/>
        <end position="413"/>
    </location>
</feature>
<evidence type="ECO:0000313" key="10">
    <source>
        <dbReference type="Proteomes" id="UP000694701"/>
    </source>
</evidence>
<dbReference type="CDD" id="cd22048">
    <property type="entry name" value="HMG-box_SoxF_SOX18"/>
    <property type="match status" value="1"/>
</dbReference>
<feature type="domain" description="HMG box" evidence="7">
    <location>
        <begin position="69"/>
        <end position="137"/>
    </location>
</feature>
<feature type="region of interest" description="Disordered" evidence="6">
    <location>
        <begin position="1"/>
        <end position="69"/>
    </location>
</feature>
<feature type="region of interest" description="Disordered" evidence="6">
    <location>
        <begin position="244"/>
        <end position="266"/>
    </location>
</feature>
<dbReference type="GO" id="GO:0001570">
    <property type="term" value="P:vasculogenesis"/>
    <property type="evidence" value="ECO:0007669"/>
    <property type="project" value="TreeGrafter"/>
</dbReference>
<evidence type="ECO:0000256" key="4">
    <source>
        <dbReference type="ARBA" id="ARBA00023242"/>
    </source>
</evidence>